<evidence type="ECO:0000313" key="7">
    <source>
        <dbReference type="Proteomes" id="UP000054047"/>
    </source>
</evidence>
<dbReference type="GO" id="GO:0046872">
    <property type="term" value="F:metal ion binding"/>
    <property type="evidence" value="ECO:0007669"/>
    <property type="project" value="UniProtKB-KW"/>
</dbReference>
<feature type="domain" description="Thiamine pyrophosphate enzyme N-terminal TPP-binding" evidence="5">
    <location>
        <begin position="58"/>
        <end position="106"/>
    </location>
</feature>
<dbReference type="OrthoDB" id="16262at2759"/>
<organism evidence="6 7">
    <name type="scientific">Ancylostoma duodenale</name>
    <dbReference type="NCBI Taxonomy" id="51022"/>
    <lineage>
        <taxon>Eukaryota</taxon>
        <taxon>Metazoa</taxon>
        <taxon>Ecdysozoa</taxon>
        <taxon>Nematoda</taxon>
        <taxon>Chromadorea</taxon>
        <taxon>Rhabditida</taxon>
        <taxon>Rhabditina</taxon>
        <taxon>Rhabditomorpha</taxon>
        <taxon>Strongyloidea</taxon>
        <taxon>Ancylostomatidae</taxon>
        <taxon>Ancylostomatinae</taxon>
        <taxon>Ancylostoma</taxon>
    </lineage>
</organism>
<keyword evidence="4" id="KW-0456">Lyase</keyword>
<evidence type="ECO:0000256" key="3">
    <source>
        <dbReference type="ARBA" id="ARBA00022842"/>
    </source>
</evidence>
<dbReference type="PANTHER" id="PTHR43710:SF2">
    <property type="entry name" value="2-HYDROXYACYL-COA LYASE 1"/>
    <property type="match status" value="1"/>
</dbReference>
<dbReference type="GO" id="GO:0001561">
    <property type="term" value="P:fatty acid alpha-oxidation"/>
    <property type="evidence" value="ECO:0007669"/>
    <property type="project" value="TreeGrafter"/>
</dbReference>
<dbReference type="GO" id="GO:0016829">
    <property type="term" value="F:lyase activity"/>
    <property type="evidence" value="ECO:0007669"/>
    <property type="project" value="UniProtKB-KW"/>
</dbReference>
<evidence type="ECO:0000259" key="5">
    <source>
        <dbReference type="Pfam" id="PF02776"/>
    </source>
</evidence>
<dbReference type="EMBL" id="KN746092">
    <property type="protein sequence ID" value="KIH51598.1"/>
    <property type="molecule type" value="Genomic_DNA"/>
</dbReference>
<dbReference type="Gene3D" id="3.40.50.970">
    <property type="match status" value="1"/>
</dbReference>
<sequence>MPEAQPVQNDITRRLTPYRSTGTKSRLLTAQVLFRGLIRVQCSRRVGTSVKFPPSSSMDGASVLARCLKEQGVEYMFGVVGFPIIEVGVAAQAFGIKYVGCRNEQAIPWINFMDG</sequence>
<dbReference type="PANTHER" id="PTHR43710">
    <property type="entry name" value="2-HYDROXYACYL-COA LYASE"/>
    <property type="match status" value="1"/>
</dbReference>
<dbReference type="GO" id="GO:0030976">
    <property type="term" value="F:thiamine pyrophosphate binding"/>
    <property type="evidence" value="ECO:0007669"/>
    <property type="project" value="InterPro"/>
</dbReference>
<dbReference type="Pfam" id="PF02776">
    <property type="entry name" value="TPP_enzyme_N"/>
    <property type="match status" value="1"/>
</dbReference>
<dbReference type="InterPro" id="IPR012001">
    <property type="entry name" value="Thiamin_PyroP_enz_TPP-bd_dom"/>
</dbReference>
<keyword evidence="2" id="KW-0479">Metal-binding</keyword>
<keyword evidence="7" id="KW-1185">Reference proteome</keyword>
<dbReference type="SUPFAM" id="SSF52518">
    <property type="entry name" value="Thiamin diphosphate-binding fold (THDP-binding)"/>
    <property type="match status" value="1"/>
</dbReference>
<proteinExistence type="predicted"/>
<protein>
    <recommendedName>
        <fullName evidence="5">Thiamine pyrophosphate enzyme N-terminal TPP-binding domain-containing protein</fullName>
    </recommendedName>
</protein>
<dbReference type="CDD" id="cd07035">
    <property type="entry name" value="TPP_PYR_POX_like"/>
    <property type="match status" value="1"/>
</dbReference>
<dbReference type="GO" id="GO:0005777">
    <property type="term" value="C:peroxisome"/>
    <property type="evidence" value="ECO:0007669"/>
    <property type="project" value="TreeGrafter"/>
</dbReference>
<dbReference type="AlphaFoldDB" id="A0A0C2C5Q2"/>
<evidence type="ECO:0000256" key="1">
    <source>
        <dbReference type="ARBA" id="ARBA00001964"/>
    </source>
</evidence>
<gene>
    <name evidence="6" type="ORF">ANCDUO_18314</name>
</gene>
<dbReference type="InterPro" id="IPR029061">
    <property type="entry name" value="THDP-binding"/>
</dbReference>
<evidence type="ECO:0000256" key="2">
    <source>
        <dbReference type="ARBA" id="ARBA00022723"/>
    </source>
</evidence>
<name>A0A0C2C5Q2_9BILA</name>
<evidence type="ECO:0000313" key="6">
    <source>
        <dbReference type="EMBL" id="KIH51598.1"/>
    </source>
</evidence>
<evidence type="ECO:0000256" key="4">
    <source>
        <dbReference type="ARBA" id="ARBA00023239"/>
    </source>
</evidence>
<reference evidence="6 7" key="1">
    <citation type="submission" date="2013-12" db="EMBL/GenBank/DDBJ databases">
        <title>Draft genome of the parsitic nematode Ancylostoma duodenale.</title>
        <authorList>
            <person name="Mitreva M."/>
        </authorList>
    </citation>
    <scope>NUCLEOTIDE SEQUENCE [LARGE SCALE GENOMIC DNA]</scope>
    <source>
        <strain evidence="6 7">Zhejiang</strain>
    </source>
</reference>
<accession>A0A0C2C5Q2</accession>
<dbReference type="Proteomes" id="UP000054047">
    <property type="component" value="Unassembled WGS sequence"/>
</dbReference>
<comment type="cofactor">
    <cofactor evidence="1">
        <name>thiamine diphosphate</name>
        <dbReference type="ChEBI" id="CHEBI:58937"/>
    </cofactor>
</comment>
<keyword evidence="3" id="KW-0460">Magnesium</keyword>
<dbReference type="InterPro" id="IPR045025">
    <property type="entry name" value="HACL1-like"/>
</dbReference>